<protein>
    <submittedName>
        <fullName evidence="2">Uncharacterized protein</fullName>
    </submittedName>
</protein>
<dbReference type="EMBL" id="KQ420268">
    <property type="protein sequence ID" value="KOF80797.1"/>
    <property type="molecule type" value="Genomic_DNA"/>
</dbReference>
<evidence type="ECO:0000313" key="2">
    <source>
        <dbReference type="EMBL" id="KOF80797.1"/>
    </source>
</evidence>
<reference evidence="2" key="1">
    <citation type="submission" date="2015-07" db="EMBL/GenBank/DDBJ databases">
        <title>MeaNS - Measles Nucleotide Surveillance Program.</title>
        <authorList>
            <person name="Tran T."/>
            <person name="Druce J."/>
        </authorList>
    </citation>
    <scope>NUCLEOTIDE SEQUENCE</scope>
    <source>
        <strain evidence="2">UCB-OBI-ISO-001</strain>
        <tissue evidence="2">Gonad</tissue>
    </source>
</reference>
<gene>
    <name evidence="2" type="ORF">OCBIM_22027380mg</name>
</gene>
<organism evidence="2">
    <name type="scientific">Octopus bimaculoides</name>
    <name type="common">California two-spotted octopus</name>
    <dbReference type="NCBI Taxonomy" id="37653"/>
    <lineage>
        <taxon>Eukaryota</taxon>
        <taxon>Metazoa</taxon>
        <taxon>Spiralia</taxon>
        <taxon>Lophotrochozoa</taxon>
        <taxon>Mollusca</taxon>
        <taxon>Cephalopoda</taxon>
        <taxon>Coleoidea</taxon>
        <taxon>Octopodiformes</taxon>
        <taxon>Octopoda</taxon>
        <taxon>Incirrata</taxon>
        <taxon>Octopodidae</taxon>
        <taxon>Octopus</taxon>
    </lineage>
</organism>
<feature type="region of interest" description="Disordered" evidence="1">
    <location>
        <begin position="47"/>
        <end position="87"/>
    </location>
</feature>
<name>A0A0L8GV73_OCTBM</name>
<proteinExistence type="predicted"/>
<feature type="compositionally biased region" description="Acidic residues" evidence="1">
    <location>
        <begin position="64"/>
        <end position="87"/>
    </location>
</feature>
<accession>A0A0L8GV73</accession>
<sequence length="87" mass="9835">MLGTDHPRQMRKSMDNLLQVILNTALEVLNPFETTEALRLESFHNASDADSIPAEHGKWTLKNDDDDDDDDGDDDDDDDDDDAHIHT</sequence>
<evidence type="ECO:0000256" key="1">
    <source>
        <dbReference type="SAM" id="MobiDB-lite"/>
    </source>
</evidence>
<dbReference type="AlphaFoldDB" id="A0A0L8GV73"/>
<feature type="compositionally biased region" description="Basic and acidic residues" evidence="1">
    <location>
        <begin position="53"/>
        <end position="63"/>
    </location>
</feature>